<reference evidence="3" key="2">
    <citation type="journal article" date="2011" name="Microb. Ecol.">
        <title>Taxonomic and Functional Metagenomic Profiling of the Microbial Community in the Anoxic Sediment of a Sub-saline Shallow Lake (Laguna de Carrizo, Central Spain).</title>
        <authorList>
            <person name="Ferrer M."/>
            <person name="Guazzaroni M.E."/>
            <person name="Richter M."/>
            <person name="Garcia-Salamanca A."/>
            <person name="Yarza P."/>
            <person name="Suarez-Suarez A."/>
            <person name="Solano J."/>
            <person name="Alcaide M."/>
            <person name="van Dillewijn P."/>
            <person name="Molina-Henares M.A."/>
            <person name="Lopez-Cortes N."/>
            <person name="Al-Ramahi Y."/>
            <person name="Guerrero C."/>
            <person name="Acosta A."/>
            <person name="de Eugenio L.I."/>
            <person name="Martinez V."/>
            <person name="Marques S."/>
            <person name="Rojo F."/>
            <person name="Santero E."/>
            <person name="Genilloud O."/>
            <person name="Perez-Perez J."/>
            <person name="Rossello-Mora R."/>
            <person name="Ramos J.L."/>
        </authorList>
    </citation>
    <scope>NUCLEOTIDE SEQUENCE</scope>
</reference>
<dbReference type="SUPFAM" id="SSF51556">
    <property type="entry name" value="Metallo-dependent hydrolases"/>
    <property type="match status" value="1"/>
</dbReference>
<reference evidence="3" key="1">
    <citation type="submission" date="2010-07" db="EMBL/GenBank/DDBJ databases">
        <authorList>
            <consortium name="CONSOLIDER consortium CSD2007-00005"/>
            <person name="Guazzaroni M.-E."/>
            <person name="Richter M."/>
            <person name="Garcia-Salamanca A."/>
            <person name="Yarza P."/>
            <person name="Ferrer M."/>
        </authorList>
    </citation>
    <scope>NUCLEOTIDE SEQUENCE</scope>
</reference>
<dbReference type="GO" id="GO:0046872">
    <property type="term" value="F:metal ion binding"/>
    <property type="evidence" value="ECO:0007669"/>
    <property type="project" value="UniProtKB-KW"/>
</dbReference>
<sequence length="275" mass="31084">MLIDTHAHLVDLKRTLSSEDFEDLALVQGELSSVISIGCTKKEAEESELISKESKNIFYTAGYYPHKNQKENNNLSDIELLEDLAGRLAKNDDKLVAIGECGLDFSQVGPSEHRSEKDQIILFEKQIELATQYKLPLVIHSRKATEKTIEILKSAKRTMNFDAVWHCFNEGKEISSQILNLGIKISLNGIITYKSAEDLIDAVKYIPLEQIMLETDSPFLIPEPLRSRGTKPNTPKYVKIVAEKVADIKKISYEKVSQRTSQNAIEFFQLNLKAI</sequence>
<proteinExistence type="predicted"/>
<dbReference type="GO" id="GO:0004536">
    <property type="term" value="F:DNA nuclease activity"/>
    <property type="evidence" value="ECO:0007669"/>
    <property type="project" value="InterPro"/>
</dbReference>
<evidence type="ECO:0000256" key="2">
    <source>
        <dbReference type="ARBA" id="ARBA00022801"/>
    </source>
</evidence>
<keyword evidence="2 3" id="KW-0378">Hydrolase</keyword>
<dbReference type="Pfam" id="PF01026">
    <property type="entry name" value="TatD_DNase"/>
    <property type="match status" value="1"/>
</dbReference>
<dbReference type="NCBIfam" id="TIGR00010">
    <property type="entry name" value="YchF/TatD family DNA exonuclease"/>
    <property type="match status" value="1"/>
</dbReference>
<dbReference type="AlphaFoldDB" id="D9PJR0"/>
<protein>
    <submittedName>
        <fullName evidence="3">Deoxyribonuclease, TatD-related protein</fullName>
        <ecNumber evidence="3">3.1.21.-</ecNumber>
    </submittedName>
</protein>
<keyword evidence="1" id="KW-0479">Metal-binding</keyword>
<dbReference type="PROSITE" id="PS01090">
    <property type="entry name" value="TATD_2"/>
    <property type="match status" value="1"/>
</dbReference>
<dbReference type="CDD" id="cd01310">
    <property type="entry name" value="TatD_DNAse"/>
    <property type="match status" value="1"/>
</dbReference>
<dbReference type="PANTHER" id="PTHR46124">
    <property type="entry name" value="D-AMINOACYL-TRNA DEACYLASE"/>
    <property type="match status" value="1"/>
</dbReference>
<dbReference type="InterPro" id="IPR015991">
    <property type="entry name" value="TatD/YcfH-like"/>
</dbReference>
<dbReference type="InterPro" id="IPR018228">
    <property type="entry name" value="DNase_TatD-rel_CS"/>
</dbReference>
<evidence type="ECO:0000256" key="1">
    <source>
        <dbReference type="ARBA" id="ARBA00022723"/>
    </source>
</evidence>
<gene>
    <name evidence="3" type="ORF">LDC_1773</name>
</gene>
<dbReference type="InterPro" id="IPR032466">
    <property type="entry name" value="Metal_Hydrolase"/>
</dbReference>
<dbReference type="EC" id="3.1.21.-" evidence="3"/>
<dbReference type="EMBL" id="ADZX01000547">
    <property type="protein sequence ID" value="EFK96205.1"/>
    <property type="molecule type" value="Genomic_DNA"/>
</dbReference>
<dbReference type="PANTHER" id="PTHR46124:SF2">
    <property type="entry name" value="D-AMINOACYL-TRNA DEACYLASE"/>
    <property type="match status" value="1"/>
</dbReference>
<accession>D9PJR0</accession>
<organism evidence="3">
    <name type="scientific">sediment metagenome</name>
    <dbReference type="NCBI Taxonomy" id="749907"/>
    <lineage>
        <taxon>unclassified sequences</taxon>
        <taxon>metagenomes</taxon>
        <taxon>ecological metagenomes</taxon>
    </lineage>
</organism>
<dbReference type="PIRSF" id="PIRSF005902">
    <property type="entry name" value="DNase_TatD"/>
    <property type="match status" value="1"/>
</dbReference>
<name>D9PJR0_9ZZZZ</name>
<dbReference type="Gene3D" id="3.20.20.140">
    <property type="entry name" value="Metal-dependent hydrolases"/>
    <property type="match status" value="1"/>
</dbReference>
<dbReference type="GO" id="GO:0016788">
    <property type="term" value="F:hydrolase activity, acting on ester bonds"/>
    <property type="evidence" value="ECO:0007669"/>
    <property type="project" value="InterPro"/>
</dbReference>
<comment type="caution">
    <text evidence="3">The sequence shown here is derived from an EMBL/GenBank/DDBJ whole genome shotgun (WGS) entry which is preliminary data.</text>
</comment>
<dbReference type="PROSITE" id="PS01091">
    <property type="entry name" value="TATD_3"/>
    <property type="match status" value="1"/>
</dbReference>
<dbReference type="FunFam" id="3.20.20.140:FF:000005">
    <property type="entry name" value="TatD family hydrolase"/>
    <property type="match status" value="1"/>
</dbReference>
<evidence type="ECO:0000313" key="3">
    <source>
        <dbReference type="EMBL" id="EFK96205.1"/>
    </source>
</evidence>
<dbReference type="InterPro" id="IPR001130">
    <property type="entry name" value="TatD-like"/>
</dbReference>